<organism evidence="2 3">
    <name type="scientific">Apiotrichum porosum</name>
    <dbReference type="NCBI Taxonomy" id="105984"/>
    <lineage>
        <taxon>Eukaryota</taxon>
        <taxon>Fungi</taxon>
        <taxon>Dikarya</taxon>
        <taxon>Basidiomycota</taxon>
        <taxon>Agaricomycotina</taxon>
        <taxon>Tremellomycetes</taxon>
        <taxon>Trichosporonales</taxon>
        <taxon>Trichosporonaceae</taxon>
        <taxon>Apiotrichum</taxon>
    </lineage>
</organism>
<evidence type="ECO:0000313" key="3">
    <source>
        <dbReference type="Proteomes" id="UP000279236"/>
    </source>
</evidence>
<comment type="caution">
    <text evidence="2">The sequence shown here is derived from an EMBL/GenBank/DDBJ whole genome shotgun (WGS) entry which is preliminary data.</text>
</comment>
<dbReference type="EMBL" id="RSCE01000016">
    <property type="protein sequence ID" value="RSH77436.1"/>
    <property type="molecule type" value="Genomic_DNA"/>
</dbReference>
<keyword evidence="3" id="KW-1185">Reference proteome</keyword>
<feature type="region of interest" description="Disordered" evidence="1">
    <location>
        <begin position="269"/>
        <end position="329"/>
    </location>
</feature>
<accession>A0A427XF34</accession>
<dbReference type="AlphaFoldDB" id="A0A427XF34"/>
<gene>
    <name evidence="2" type="ORF">EHS24_003407</name>
</gene>
<sequence>MRGTANNPFLIQSKPIDLARADDCAAFFAALYVGRAAAQSDFPTFFSIPHSFPTSHTLGGLYDPGNPKSKTRFDDGLKEFLNAHCEDSVTENEITVITNIWVSALFGIAYLTLDSDKRLRFAPQKTSGKYARFQIEYLLNNITGDDLRELHLNSFNKRFLTDEDDGGKAIWIGPARFVQLGCGSCGNAGYVLSTRKVCDKPLFALRAEKRMSVGKTICAIDMGDECDCNNTPRETDVGTPTPALAESTPLQAPFVLLTRPQHERSMVLGSPTLVSRDSSPTPTAPRTVTRTATRTYSTTKVKTAENSKPTRKSSAAAPAAPAPKRTRQR</sequence>
<dbReference type="Proteomes" id="UP000279236">
    <property type="component" value="Unassembled WGS sequence"/>
</dbReference>
<feature type="compositionally biased region" description="Low complexity" evidence="1">
    <location>
        <begin position="278"/>
        <end position="301"/>
    </location>
</feature>
<evidence type="ECO:0000256" key="1">
    <source>
        <dbReference type="SAM" id="MobiDB-lite"/>
    </source>
</evidence>
<evidence type="ECO:0000313" key="2">
    <source>
        <dbReference type="EMBL" id="RSH77436.1"/>
    </source>
</evidence>
<dbReference type="RefSeq" id="XP_028472583.1">
    <property type="nucleotide sequence ID" value="XM_028619087.1"/>
</dbReference>
<name>A0A427XF34_9TREE</name>
<protein>
    <submittedName>
        <fullName evidence="2">Uncharacterized protein</fullName>
    </submittedName>
</protein>
<feature type="compositionally biased region" description="Low complexity" evidence="1">
    <location>
        <begin position="312"/>
        <end position="323"/>
    </location>
</feature>
<reference evidence="2 3" key="1">
    <citation type="submission" date="2018-11" db="EMBL/GenBank/DDBJ databases">
        <title>Genome sequence of Apiotrichum porosum DSM 27194.</title>
        <authorList>
            <person name="Aliyu H."/>
            <person name="Gorte O."/>
            <person name="Ochsenreither K."/>
        </authorList>
    </citation>
    <scope>NUCLEOTIDE SEQUENCE [LARGE SCALE GENOMIC DNA]</scope>
    <source>
        <strain evidence="2 3">DSM 27194</strain>
    </source>
</reference>
<proteinExistence type="predicted"/>
<dbReference type="GeneID" id="39587950"/>